<gene>
    <name evidence="2" type="ORF">RV00_GL002300</name>
</gene>
<accession>A0A1L8SW19</accession>
<evidence type="ECO:0000313" key="2">
    <source>
        <dbReference type="EMBL" id="OJG36156.1"/>
    </source>
</evidence>
<reference evidence="2 3" key="1">
    <citation type="submission" date="2014-12" db="EMBL/GenBank/DDBJ databases">
        <title>Draft genome sequences of 29 type strains of Enterococci.</title>
        <authorList>
            <person name="Zhong Z."/>
            <person name="Sun Z."/>
            <person name="Liu W."/>
            <person name="Zhang W."/>
            <person name="Zhang H."/>
        </authorList>
    </citation>
    <scope>NUCLEOTIDE SEQUENCE [LARGE SCALE GENOMIC DNA]</scope>
    <source>
        <strain evidence="2 3">DSM 22802</strain>
    </source>
</reference>
<keyword evidence="1" id="KW-1133">Transmembrane helix</keyword>
<organism evidence="2 3">
    <name type="scientific">Enterococcus devriesei</name>
    <dbReference type="NCBI Taxonomy" id="319970"/>
    <lineage>
        <taxon>Bacteria</taxon>
        <taxon>Bacillati</taxon>
        <taxon>Bacillota</taxon>
        <taxon>Bacilli</taxon>
        <taxon>Lactobacillales</taxon>
        <taxon>Enterococcaceae</taxon>
        <taxon>Enterococcus</taxon>
    </lineage>
</organism>
<evidence type="ECO:0000313" key="3">
    <source>
        <dbReference type="Proteomes" id="UP000183700"/>
    </source>
</evidence>
<proteinExistence type="predicted"/>
<dbReference type="EMBL" id="JXKM01000004">
    <property type="protein sequence ID" value="OJG36156.1"/>
    <property type="molecule type" value="Genomic_DNA"/>
</dbReference>
<dbReference type="OrthoDB" id="2193747at2"/>
<dbReference type="AlphaFoldDB" id="A0A1L8SW19"/>
<sequence length="62" mass="6882">MKNKQALFQKKRFFIPLVILLGILGFSPMLVSLLGVSDEDGLNPDYYSSADESLFKSKKGAD</sequence>
<feature type="transmembrane region" description="Helical" evidence="1">
    <location>
        <begin position="12"/>
        <end position="36"/>
    </location>
</feature>
<evidence type="ECO:0000256" key="1">
    <source>
        <dbReference type="SAM" id="Phobius"/>
    </source>
</evidence>
<dbReference type="RefSeq" id="WP_071862099.1">
    <property type="nucleotide sequence ID" value="NZ_JBHLVS010000013.1"/>
</dbReference>
<keyword evidence="1" id="KW-0472">Membrane</keyword>
<name>A0A1L8SW19_9ENTE</name>
<keyword evidence="1" id="KW-0812">Transmembrane</keyword>
<keyword evidence="3" id="KW-1185">Reference proteome</keyword>
<comment type="caution">
    <text evidence="2">The sequence shown here is derived from an EMBL/GenBank/DDBJ whole genome shotgun (WGS) entry which is preliminary data.</text>
</comment>
<protein>
    <submittedName>
        <fullName evidence="2">Uncharacterized protein</fullName>
    </submittedName>
</protein>
<dbReference type="STRING" id="319970.RV00_GL002300"/>
<dbReference type="Proteomes" id="UP000183700">
    <property type="component" value="Unassembled WGS sequence"/>
</dbReference>